<dbReference type="EMBL" id="JAZHXJ010003551">
    <property type="protein sequence ID" value="KAL1835077.1"/>
    <property type="molecule type" value="Genomic_DNA"/>
</dbReference>
<keyword evidence="4 6" id="KW-1133">Transmembrane helix</keyword>
<keyword evidence="2" id="KW-0813">Transport</keyword>
<comment type="subcellular location">
    <subcellularLocation>
        <location evidence="1">Membrane</location>
        <topology evidence="1">Multi-pass membrane protein</topology>
    </subcellularLocation>
</comment>
<reference evidence="7 8" key="1">
    <citation type="journal article" date="2024" name="Commun. Biol.">
        <title>Comparative genomic analysis of thermophilic fungi reveals convergent evolutionary adaptations and gene losses.</title>
        <authorList>
            <person name="Steindorff A.S."/>
            <person name="Aguilar-Pontes M.V."/>
            <person name="Robinson A.J."/>
            <person name="Andreopoulos B."/>
            <person name="LaButti K."/>
            <person name="Kuo A."/>
            <person name="Mondo S."/>
            <person name="Riley R."/>
            <person name="Otillar R."/>
            <person name="Haridas S."/>
            <person name="Lipzen A."/>
            <person name="Grimwood J."/>
            <person name="Schmutz J."/>
            <person name="Clum A."/>
            <person name="Reid I.D."/>
            <person name="Moisan M.C."/>
            <person name="Butler G."/>
            <person name="Nguyen T.T.M."/>
            <person name="Dewar K."/>
            <person name="Conant G."/>
            <person name="Drula E."/>
            <person name="Henrissat B."/>
            <person name="Hansel C."/>
            <person name="Singer S."/>
            <person name="Hutchinson M.I."/>
            <person name="de Vries R.P."/>
            <person name="Natvig D.O."/>
            <person name="Powell A.J."/>
            <person name="Tsang A."/>
            <person name="Grigoriev I.V."/>
        </authorList>
    </citation>
    <scope>NUCLEOTIDE SEQUENCE [LARGE SCALE GENOMIC DNA]</scope>
    <source>
        <strain evidence="7 8">ATCC 24622</strain>
    </source>
</reference>
<keyword evidence="3 6" id="KW-0812">Transmembrane</keyword>
<organism evidence="7 8">
    <name type="scientific">Phialemonium thermophilum</name>
    <dbReference type="NCBI Taxonomy" id="223376"/>
    <lineage>
        <taxon>Eukaryota</taxon>
        <taxon>Fungi</taxon>
        <taxon>Dikarya</taxon>
        <taxon>Ascomycota</taxon>
        <taxon>Pezizomycotina</taxon>
        <taxon>Sordariomycetes</taxon>
        <taxon>Sordariomycetidae</taxon>
        <taxon>Cephalothecales</taxon>
        <taxon>Cephalothecaceae</taxon>
        <taxon>Phialemonium</taxon>
    </lineage>
</organism>
<evidence type="ECO:0000256" key="2">
    <source>
        <dbReference type="ARBA" id="ARBA00022448"/>
    </source>
</evidence>
<feature type="transmembrane region" description="Helical" evidence="6">
    <location>
        <begin position="185"/>
        <end position="206"/>
    </location>
</feature>
<evidence type="ECO:0000256" key="1">
    <source>
        <dbReference type="ARBA" id="ARBA00004141"/>
    </source>
</evidence>
<evidence type="ECO:0008006" key="9">
    <source>
        <dbReference type="Google" id="ProtNLM"/>
    </source>
</evidence>
<dbReference type="PANTHER" id="PTHR23502">
    <property type="entry name" value="MAJOR FACILITATOR SUPERFAMILY"/>
    <property type="match status" value="1"/>
</dbReference>
<sequence>MIIFYNTMLYLVFILVCATLSTQFAAIYRYNNLQIGLCYLPYGVGCCIASVAQGHILDWNYRRIARQIGFTINLRRGDDLSKFPIERARLQPLYFAVVAGVAATIGYGWVLEAETSLAGPLVLVFVIGLCITGSFSILSTLIVDLYPEKPATAIAALNLLRCLFGAGATAVVEKMIRTMGRGWCFTFWALVVVVSSPILVVVTKWGPQWREERRIRHLKQREKEAARLEE</sequence>
<comment type="caution">
    <text evidence="7">The sequence shown here is derived from an EMBL/GenBank/DDBJ whole genome shotgun (WGS) entry which is preliminary data.</text>
</comment>
<feature type="transmembrane region" description="Helical" evidence="6">
    <location>
        <begin position="153"/>
        <end position="173"/>
    </location>
</feature>
<feature type="transmembrane region" description="Helical" evidence="6">
    <location>
        <begin position="39"/>
        <end position="57"/>
    </location>
</feature>
<name>A0ABR3UZP6_9PEZI</name>
<evidence type="ECO:0000256" key="5">
    <source>
        <dbReference type="ARBA" id="ARBA00023136"/>
    </source>
</evidence>
<evidence type="ECO:0000256" key="4">
    <source>
        <dbReference type="ARBA" id="ARBA00022989"/>
    </source>
</evidence>
<dbReference type="Gene3D" id="1.20.1250.20">
    <property type="entry name" value="MFS general substrate transporter like domains"/>
    <property type="match status" value="1"/>
</dbReference>
<evidence type="ECO:0000313" key="8">
    <source>
        <dbReference type="Proteomes" id="UP001586593"/>
    </source>
</evidence>
<dbReference type="SUPFAM" id="SSF103473">
    <property type="entry name" value="MFS general substrate transporter"/>
    <property type="match status" value="1"/>
</dbReference>
<feature type="transmembrane region" description="Helical" evidence="6">
    <location>
        <begin position="92"/>
        <end position="110"/>
    </location>
</feature>
<feature type="transmembrane region" description="Helical" evidence="6">
    <location>
        <begin position="7"/>
        <end position="27"/>
    </location>
</feature>
<feature type="transmembrane region" description="Helical" evidence="6">
    <location>
        <begin position="122"/>
        <end position="146"/>
    </location>
</feature>
<protein>
    <recommendedName>
        <fullName evidence="9">Major facilitator superfamily (MFS) profile domain-containing protein</fullName>
    </recommendedName>
</protein>
<dbReference type="PANTHER" id="PTHR23502:SF51">
    <property type="entry name" value="QUINIDINE RESISTANCE PROTEIN 1-RELATED"/>
    <property type="match status" value="1"/>
</dbReference>
<evidence type="ECO:0000256" key="6">
    <source>
        <dbReference type="SAM" id="Phobius"/>
    </source>
</evidence>
<proteinExistence type="predicted"/>
<evidence type="ECO:0000256" key="3">
    <source>
        <dbReference type="ARBA" id="ARBA00022692"/>
    </source>
</evidence>
<keyword evidence="8" id="KW-1185">Reference proteome</keyword>
<gene>
    <name evidence="7" type="ORF">VTK73DRAFT_6312</name>
</gene>
<dbReference type="Proteomes" id="UP001586593">
    <property type="component" value="Unassembled WGS sequence"/>
</dbReference>
<accession>A0ABR3UZP6</accession>
<dbReference type="InterPro" id="IPR036259">
    <property type="entry name" value="MFS_trans_sf"/>
</dbReference>
<keyword evidence="5 6" id="KW-0472">Membrane</keyword>
<evidence type="ECO:0000313" key="7">
    <source>
        <dbReference type="EMBL" id="KAL1835077.1"/>
    </source>
</evidence>